<keyword evidence="3" id="KW-1185">Reference proteome</keyword>
<feature type="transmembrane region" description="Helical" evidence="1">
    <location>
        <begin position="55"/>
        <end position="73"/>
    </location>
</feature>
<gene>
    <name evidence="2" type="ORF">OF122_16560</name>
</gene>
<protein>
    <submittedName>
        <fullName evidence="2">Uncharacterized protein</fullName>
    </submittedName>
</protein>
<dbReference type="RefSeq" id="WP_264225284.1">
    <property type="nucleotide sequence ID" value="NZ_CP107716.1"/>
</dbReference>
<feature type="transmembrane region" description="Helical" evidence="1">
    <location>
        <begin position="28"/>
        <end position="49"/>
    </location>
</feature>
<feature type="transmembrane region" description="Helical" evidence="1">
    <location>
        <begin position="80"/>
        <end position="101"/>
    </location>
</feature>
<evidence type="ECO:0000256" key="1">
    <source>
        <dbReference type="SAM" id="Phobius"/>
    </source>
</evidence>
<reference evidence="2" key="1">
    <citation type="submission" date="2022-10" db="EMBL/GenBank/DDBJ databases">
        <title>YIM 151497 complete genome.</title>
        <authorList>
            <person name="Chen X."/>
        </authorList>
    </citation>
    <scope>NUCLEOTIDE SEQUENCE</scope>
    <source>
        <strain evidence="2">YIM 151497</strain>
    </source>
</reference>
<keyword evidence="1" id="KW-1133">Transmembrane helix</keyword>
<dbReference type="Proteomes" id="UP001163882">
    <property type="component" value="Chromosome"/>
</dbReference>
<sequence>MQIGYSFSLGNEPENHERQISISGYRPWLVIVSVGFLLTIALPVAIFFFLVPVPILVASALYLVGLLTTILVTSGAERTLALWAVRILLPLPVAGLVWWGLAAMGL</sequence>
<keyword evidence="1" id="KW-0472">Membrane</keyword>
<name>A0ABY6IQA5_9HYPH</name>
<dbReference type="EMBL" id="CP107716">
    <property type="protein sequence ID" value="UYQ71634.1"/>
    <property type="molecule type" value="Genomic_DNA"/>
</dbReference>
<evidence type="ECO:0000313" key="3">
    <source>
        <dbReference type="Proteomes" id="UP001163882"/>
    </source>
</evidence>
<proteinExistence type="predicted"/>
<evidence type="ECO:0000313" key="2">
    <source>
        <dbReference type="EMBL" id="UYQ71634.1"/>
    </source>
</evidence>
<accession>A0ABY6IQA5</accession>
<organism evidence="2 3">
    <name type="scientific">Pelagibacterium flavum</name>
    <dbReference type="NCBI Taxonomy" id="2984530"/>
    <lineage>
        <taxon>Bacteria</taxon>
        <taxon>Pseudomonadati</taxon>
        <taxon>Pseudomonadota</taxon>
        <taxon>Alphaproteobacteria</taxon>
        <taxon>Hyphomicrobiales</taxon>
        <taxon>Devosiaceae</taxon>
        <taxon>Pelagibacterium</taxon>
    </lineage>
</organism>
<keyword evidence="1" id="KW-0812">Transmembrane</keyword>